<sequence>MEKLVYNGKKRSGFMVLIVKPCRGKAAHAMMKDMAKYLKQWEGRKVLFVHTGGLLGLYDESTSWVPLEPNGCRAN</sequence>
<accession>A0A9Q0G8Q7</accession>
<name>A0A9Q0G8Q7_9ROSI</name>
<protein>
    <submittedName>
        <fullName evidence="1">Uncharacterized protein</fullName>
    </submittedName>
</protein>
<reference evidence="1" key="1">
    <citation type="submission" date="2022-02" db="EMBL/GenBank/DDBJ databases">
        <authorList>
            <person name="Henning P.M."/>
            <person name="McCubbin A.G."/>
            <person name="Shore J.S."/>
        </authorList>
    </citation>
    <scope>NUCLEOTIDE SEQUENCE</scope>
    <source>
        <strain evidence="1">F60SS</strain>
        <tissue evidence="1">Leaves</tissue>
    </source>
</reference>
<evidence type="ECO:0000313" key="1">
    <source>
        <dbReference type="EMBL" id="KAJ4843921.1"/>
    </source>
</evidence>
<dbReference type="EMBL" id="JAKUCV010002110">
    <property type="protein sequence ID" value="KAJ4843921.1"/>
    <property type="molecule type" value="Genomic_DNA"/>
</dbReference>
<dbReference type="Gene3D" id="3.40.50.1100">
    <property type="match status" value="1"/>
</dbReference>
<evidence type="ECO:0000313" key="2">
    <source>
        <dbReference type="Proteomes" id="UP001141552"/>
    </source>
</evidence>
<keyword evidence="2" id="KW-1185">Reference proteome</keyword>
<dbReference type="AlphaFoldDB" id="A0A9Q0G8Q7"/>
<dbReference type="OrthoDB" id="1664549at2759"/>
<comment type="caution">
    <text evidence="1">The sequence shown here is derived from an EMBL/GenBank/DDBJ whole genome shotgun (WGS) entry which is preliminary data.</text>
</comment>
<organism evidence="1 2">
    <name type="scientific">Turnera subulata</name>
    <dbReference type="NCBI Taxonomy" id="218843"/>
    <lineage>
        <taxon>Eukaryota</taxon>
        <taxon>Viridiplantae</taxon>
        <taxon>Streptophyta</taxon>
        <taxon>Embryophyta</taxon>
        <taxon>Tracheophyta</taxon>
        <taxon>Spermatophyta</taxon>
        <taxon>Magnoliopsida</taxon>
        <taxon>eudicotyledons</taxon>
        <taxon>Gunneridae</taxon>
        <taxon>Pentapetalae</taxon>
        <taxon>rosids</taxon>
        <taxon>fabids</taxon>
        <taxon>Malpighiales</taxon>
        <taxon>Passifloraceae</taxon>
        <taxon>Turnera</taxon>
    </lineage>
</organism>
<proteinExistence type="predicted"/>
<gene>
    <name evidence="1" type="ORF">Tsubulata_045281</name>
</gene>
<reference evidence="1" key="2">
    <citation type="journal article" date="2023" name="Plants (Basel)">
        <title>Annotation of the Turnera subulata (Passifloraceae) Draft Genome Reveals the S-Locus Evolved after the Divergence of Turneroideae from Passifloroideae in a Stepwise Manner.</title>
        <authorList>
            <person name="Henning P.M."/>
            <person name="Roalson E.H."/>
            <person name="Mir W."/>
            <person name="McCubbin A.G."/>
            <person name="Shore J.S."/>
        </authorList>
    </citation>
    <scope>NUCLEOTIDE SEQUENCE</scope>
    <source>
        <strain evidence="1">F60SS</strain>
    </source>
</reference>
<dbReference type="Proteomes" id="UP001141552">
    <property type="component" value="Unassembled WGS sequence"/>
</dbReference>
<dbReference type="InterPro" id="IPR036052">
    <property type="entry name" value="TrpB-like_PALP_sf"/>
</dbReference>